<feature type="non-terminal residue" evidence="1">
    <location>
        <position position="127"/>
    </location>
</feature>
<accession>A0ACC1J0R7</accession>
<organism evidence="1 2">
    <name type="scientific">Linderina macrospora</name>
    <dbReference type="NCBI Taxonomy" id="4868"/>
    <lineage>
        <taxon>Eukaryota</taxon>
        <taxon>Fungi</taxon>
        <taxon>Fungi incertae sedis</taxon>
        <taxon>Zoopagomycota</taxon>
        <taxon>Kickxellomycotina</taxon>
        <taxon>Kickxellomycetes</taxon>
        <taxon>Kickxellales</taxon>
        <taxon>Kickxellaceae</taxon>
        <taxon>Linderina</taxon>
    </lineage>
</organism>
<protein>
    <submittedName>
        <fullName evidence="1">Uncharacterized protein</fullName>
    </submittedName>
</protein>
<reference evidence="1" key="1">
    <citation type="submission" date="2022-07" db="EMBL/GenBank/DDBJ databases">
        <title>Phylogenomic reconstructions and comparative analyses of Kickxellomycotina fungi.</title>
        <authorList>
            <person name="Reynolds N.K."/>
            <person name="Stajich J.E."/>
            <person name="Barry K."/>
            <person name="Grigoriev I.V."/>
            <person name="Crous P."/>
            <person name="Smith M.E."/>
        </authorList>
    </citation>
    <scope>NUCLEOTIDE SEQUENCE</scope>
    <source>
        <strain evidence="1">NRRL 5244</strain>
    </source>
</reference>
<keyword evidence="2" id="KW-1185">Reference proteome</keyword>
<proteinExistence type="predicted"/>
<sequence>MARDRARTPDTRRPPPSGSRRPIDHRMQPSQRRPPAGRSRRDEYEDDESEYDSLDDFVVDDEDEGRYRAGAIREMFGIQYRDVDDDDDDYNMESSAMQQMNEERRSAKIGKLEDKREEERLAAEERE</sequence>
<dbReference type="Proteomes" id="UP001150603">
    <property type="component" value="Unassembled WGS sequence"/>
</dbReference>
<dbReference type="EMBL" id="JANBPW010005183">
    <property type="protein sequence ID" value="KAJ1933181.1"/>
    <property type="molecule type" value="Genomic_DNA"/>
</dbReference>
<name>A0ACC1J0R7_9FUNG</name>
<evidence type="ECO:0000313" key="1">
    <source>
        <dbReference type="EMBL" id="KAJ1933181.1"/>
    </source>
</evidence>
<evidence type="ECO:0000313" key="2">
    <source>
        <dbReference type="Proteomes" id="UP001150603"/>
    </source>
</evidence>
<comment type="caution">
    <text evidence="1">The sequence shown here is derived from an EMBL/GenBank/DDBJ whole genome shotgun (WGS) entry which is preliminary data.</text>
</comment>
<gene>
    <name evidence="1" type="ORF">FBU59_006117</name>
</gene>